<protein>
    <submittedName>
        <fullName evidence="1">GG20234</fullName>
    </submittedName>
</protein>
<dbReference type="KEGG" id="der:6553268"/>
<dbReference type="HOGENOM" id="CLU_2294533_0_0_1"/>
<evidence type="ECO:0000313" key="2">
    <source>
        <dbReference type="Proteomes" id="UP000008711"/>
    </source>
</evidence>
<dbReference type="PhylomeDB" id="B3P3X9"/>
<evidence type="ECO:0000313" key="1">
    <source>
        <dbReference type="EMBL" id="EDV49085.1"/>
    </source>
</evidence>
<dbReference type="Pfam" id="PF15497">
    <property type="entry name" value="SNAPC5"/>
    <property type="match status" value="1"/>
</dbReference>
<name>B3P3X9_DROER</name>
<dbReference type="OMA" id="HRTISMV"/>
<organism evidence="1 2">
    <name type="scientific">Drosophila erecta</name>
    <name type="common">Fruit fly</name>
    <dbReference type="NCBI Taxonomy" id="7220"/>
    <lineage>
        <taxon>Eukaryota</taxon>
        <taxon>Metazoa</taxon>
        <taxon>Ecdysozoa</taxon>
        <taxon>Arthropoda</taxon>
        <taxon>Hexapoda</taxon>
        <taxon>Insecta</taxon>
        <taxon>Pterygota</taxon>
        <taxon>Neoptera</taxon>
        <taxon>Endopterygota</taxon>
        <taxon>Diptera</taxon>
        <taxon>Brachycera</taxon>
        <taxon>Muscomorpha</taxon>
        <taxon>Ephydroidea</taxon>
        <taxon>Drosophilidae</taxon>
        <taxon>Drosophila</taxon>
        <taxon>Sophophora</taxon>
    </lineage>
</organism>
<dbReference type="AlphaFoldDB" id="B3P3X9"/>
<dbReference type="Proteomes" id="UP000008711">
    <property type="component" value="Unassembled WGS sequence"/>
</dbReference>
<reference evidence="1 2" key="2">
    <citation type="journal article" date="2008" name="Bioinformatics">
        <title>Assembly reconciliation.</title>
        <authorList>
            <person name="Zimin A.V."/>
            <person name="Smith D.R."/>
            <person name="Sutton G."/>
            <person name="Yorke J.A."/>
        </authorList>
    </citation>
    <scope>NUCLEOTIDE SEQUENCE [LARGE SCALE GENOMIC DNA]</scope>
    <source>
        <strain evidence="1 2">TSC#14021-0224.01</strain>
    </source>
</reference>
<keyword evidence="2" id="KW-1185">Reference proteome</keyword>
<dbReference type="InterPro" id="IPR029138">
    <property type="entry name" value="SNAPC5"/>
</dbReference>
<reference evidence="1 2" key="1">
    <citation type="journal article" date="2007" name="Nature">
        <title>Evolution of genes and genomes on the Drosophila phylogeny.</title>
        <authorList>
            <consortium name="Drosophila 12 Genomes Consortium"/>
            <person name="Clark A.G."/>
            <person name="Eisen M.B."/>
            <person name="Smith D.R."/>
            <person name="Bergman C.M."/>
            <person name="Oliver B."/>
            <person name="Markow T.A."/>
            <person name="Kaufman T.C."/>
            <person name="Kellis M."/>
            <person name="Gelbart W."/>
            <person name="Iyer V.N."/>
            <person name="Pollard D.A."/>
            <person name="Sackton T.B."/>
            <person name="Larracuente A.M."/>
            <person name="Singh N.D."/>
            <person name="Abad J.P."/>
            <person name="Abt D.N."/>
            <person name="Adryan B."/>
            <person name="Aguade M."/>
            <person name="Akashi H."/>
            <person name="Anderson W.W."/>
            <person name="Aquadro C.F."/>
            <person name="Ardell D.H."/>
            <person name="Arguello R."/>
            <person name="Artieri C.G."/>
            <person name="Barbash D.A."/>
            <person name="Barker D."/>
            <person name="Barsanti P."/>
            <person name="Batterham P."/>
            <person name="Batzoglou S."/>
            <person name="Begun D."/>
            <person name="Bhutkar A."/>
            <person name="Blanco E."/>
            <person name="Bosak S.A."/>
            <person name="Bradley R.K."/>
            <person name="Brand A.D."/>
            <person name="Brent M.R."/>
            <person name="Brooks A.N."/>
            <person name="Brown R.H."/>
            <person name="Butlin R.K."/>
            <person name="Caggese C."/>
            <person name="Calvi B.R."/>
            <person name="Bernardo de Carvalho A."/>
            <person name="Caspi A."/>
            <person name="Castrezana S."/>
            <person name="Celniker S.E."/>
            <person name="Chang J.L."/>
            <person name="Chapple C."/>
            <person name="Chatterji S."/>
            <person name="Chinwalla A."/>
            <person name="Civetta A."/>
            <person name="Clifton S.W."/>
            <person name="Comeron J.M."/>
            <person name="Costello J.C."/>
            <person name="Coyne J.A."/>
            <person name="Daub J."/>
            <person name="David R.G."/>
            <person name="Delcher A.L."/>
            <person name="Delehaunty K."/>
            <person name="Do C.B."/>
            <person name="Ebling H."/>
            <person name="Edwards K."/>
            <person name="Eickbush T."/>
            <person name="Evans J.D."/>
            <person name="Filipski A."/>
            <person name="Findeiss S."/>
            <person name="Freyhult E."/>
            <person name="Fulton L."/>
            <person name="Fulton R."/>
            <person name="Garcia A.C."/>
            <person name="Gardiner A."/>
            <person name="Garfield D.A."/>
            <person name="Garvin B.E."/>
            <person name="Gibson G."/>
            <person name="Gilbert D."/>
            <person name="Gnerre S."/>
            <person name="Godfrey J."/>
            <person name="Good R."/>
            <person name="Gotea V."/>
            <person name="Gravely B."/>
            <person name="Greenberg A.J."/>
            <person name="Griffiths-Jones S."/>
            <person name="Gross S."/>
            <person name="Guigo R."/>
            <person name="Gustafson E.A."/>
            <person name="Haerty W."/>
            <person name="Hahn M.W."/>
            <person name="Halligan D.L."/>
            <person name="Halpern A.L."/>
            <person name="Halter G.M."/>
            <person name="Han M.V."/>
            <person name="Heger A."/>
            <person name="Hillier L."/>
            <person name="Hinrichs A.S."/>
            <person name="Holmes I."/>
            <person name="Hoskins R.A."/>
            <person name="Hubisz M.J."/>
            <person name="Hultmark D."/>
            <person name="Huntley M.A."/>
            <person name="Jaffe D.B."/>
            <person name="Jagadeeshan S."/>
            <person name="Jeck W.R."/>
            <person name="Johnson J."/>
            <person name="Jones C.D."/>
            <person name="Jordan W.C."/>
            <person name="Karpen G.H."/>
            <person name="Kataoka E."/>
            <person name="Keightley P.D."/>
            <person name="Kheradpour P."/>
            <person name="Kirkness E.F."/>
            <person name="Koerich L.B."/>
            <person name="Kristiansen K."/>
            <person name="Kudrna D."/>
            <person name="Kulathinal R.J."/>
            <person name="Kumar S."/>
            <person name="Kwok R."/>
            <person name="Lander E."/>
            <person name="Langley C.H."/>
            <person name="Lapoint R."/>
            <person name="Lazzaro B.P."/>
            <person name="Lee S.J."/>
            <person name="Levesque L."/>
            <person name="Li R."/>
            <person name="Lin C.F."/>
            <person name="Lin M.F."/>
            <person name="Lindblad-Toh K."/>
            <person name="Llopart A."/>
            <person name="Long M."/>
            <person name="Low L."/>
            <person name="Lozovsky E."/>
            <person name="Lu J."/>
            <person name="Luo M."/>
            <person name="Machado C.A."/>
            <person name="Makalowski W."/>
            <person name="Marzo M."/>
            <person name="Matsuda M."/>
            <person name="Matzkin L."/>
            <person name="McAllister B."/>
            <person name="McBride C.S."/>
            <person name="McKernan B."/>
            <person name="McKernan K."/>
            <person name="Mendez-Lago M."/>
            <person name="Minx P."/>
            <person name="Mollenhauer M.U."/>
            <person name="Montooth K."/>
            <person name="Mount S.M."/>
            <person name="Mu X."/>
            <person name="Myers E."/>
            <person name="Negre B."/>
            <person name="Newfeld S."/>
            <person name="Nielsen R."/>
            <person name="Noor M.A."/>
            <person name="O'Grady P."/>
            <person name="Pachter L."/>
            <person name="Papaceit M."/>
            <person name="Parisi M.J."/>
            <person name="Parisi M."/>
            <person name="Parts L."/>
            <person name="Pedersen J.S."/>
            <person name="Pesole G."/>
            <person name="Phillippy A.M."/>
            <person name="Ponting C.P."/>
            <person name="Pop M."/>
            <person name="Porcelli D."/>
            <person name="Powell J.R."/>
            <person name="Prohaska S."/>
            <person name="Pruitt K."/>
            <person name="Puig M."/>
            <person name="Quesneville H."/>
            <person name="Ram K.R."/>
            <person name="Rand D."/>
            <person name="Rasmussen M.D."/>
            <person name="Reed L.K."/>
            <person name="Reenan R."/>
            <person name="Reily A."/>
            <person name="Remington K.A."/>
            <person name="Rieger T.T."/>
            <person name="Ritchie M.G."/>
            <person name="Robin C."/>
            <person name="Rogers Y.H."/>
            <person name="Rohde C."/>
            <person name="Rozas J."/>
            <person name="Rubenfield M.J."/>
            <person name="Ruiz A."/>
            <person name="Russo S."/>
            <person name="Salzberg S.L."/>
            <person name="Sanchez-Gracia A."/>
            <person name="Saranga D.J."/>
            <person name="Sato H."/>
            <person name="Schaeffer S.W."/>
            <person name="Schatz M.C."/>
            <person name="Schlenke T."/>
            <person name="Schwartz R."/>
            <person name="Segarra C."/>
            <person name="Singh R.S."/>
            <person name="Sirot L."/>
            <person name="Sirota M."/>
            <person name="Sisneros N.B."/>
            <person name="Smith C.D."/>
            <person name="Smith T.F."/>
            <person name="Spieth J."/>
            <person name="Stage D.E."/>
            <person name="Stark A."/>
            <person name="Stephan W."/>
            <person name="Strausberg R.L."/>
            <person name="Strempel S."/>
            <person name="Sturgill D."/>
            <person name="Sutton G."/>
            <person name="Sutton G.G."/>
            <person name="Tao W."/>
            <person name="Teichmann S."/>
            <person name="Tobari Y.N."/>
            <person name="Tomimura Y."/>
            <person name="Tsolas J.M."/>
            <person name="Valente V.L."/>
            <person name="Venter E."/>
            <person name="Venter J.C."/>
            <person name="Vicario S."/>
            <person name="Vieira F.G."/>
            <person name="Vilella A.J."/>
            <person name="Villasante A."/>
            <person name="Walenz B."/>
            <person name="Wang J."/>
            <person name="Wasserman M."/>
            <person name="Watts T."/>
            <person name="Wilson D."/>
            <person name="Wilson R.K."/>
            <person name="Wing R.A."/>
            <person name="Wolfner M.F."/>
            <person name="Wong A."/>
            <person name="Wong G.K."/>
            <person name="Wu C.I."/>
            <person name="Wu G."/>
            <person name="Yamamoto D."/>
            <person name="Yang H.P."/>
            <person name="Yang S.P."/>
            <person name="Yorke J.A."/>
            <person name="Yoshida K."/>
            <person name="Zdobnov E."/>
            <person name="Zhang P."/>
            <person name="Zhang Y."/>
            <person name="Zimin A.V."/>
            <person name="Baldwin J."/>
            <person name="Abdouelleil A."/>
            <person name="Abdulkadir J."/>
            <person name="Abebe A."/>
            <person name="Abera B."/>
            <person name="Abreu J."/>
            <person name="Acer S.C."/>
            <person name="Aftuck L."/>
            <person name="Alexander A."/>
            <person name="An P."/>
            <person name="Anderson E."/>
            <person name="Anderson S."/>
            <person name="Arachi H."/>
            <person name="Azer M."/>
            <person name="Bachantsang P."/>
            <person name="Barry A."/>
            <person name="Bayul T."/>
            <person name="Berlin A."/>
            <person name="Bessette D."/>
            <person name="Bloom T."/>
            <person name="Blye J."/>
            <person name="Boguslavskiy L."/>
            <person name="Bonnet C."/>
            <person name="Boukhgalter B."/>
            <person name="Bourzgui I."/>
            <person name="Brown A."/>
            <person name="Cahill P."/>
            <person name="Channer S."/>
            <person name="Cheshatsang Y."/>
            <person name="Chuda L."/>
            <person name="Citroen M."/>
            <person name="Collymore A."/>
            <person name="Cooke P."/>
            <person name="Costello M."/>
            <person name="D'Aco K."/>
            <person name="Daza R."/>
            <person name="De Haan G."/>
            <person name="DeGray S."/>
            <person name="DeMaso C."/>
            <person name="Dhargay N."/>
            <person name="Dooley K."/>
            <person name="Dooley E."/>
            <person name="Doricent M."/>
            <person name="Dorje P."/>
            <person name="Dorjee K."/>
            <person name="Dupes A."/>
            <person name="Elong R."/>
            <person name="Falk J."/>
            <person name="Farina A."/>
            <person name="Faro S."/>
            <person name="Ferguson D."/>
            <person name="Fisher S."/>
            <person name="Foley C.D."/>
            <person name="Franke A."/>
            <person name="Friedrich D."/>
            <person name="Gadbois L."/>
            <person name="Gearin G."/>
            <person name="Gearin C.R."/>
            <person name="Giannoukos G."/>
            <person name="Goode T."/>
            <person name="Graham J."/>
            <person name="Grandbois E."/>
            <person name="Grewal S."/>
            <person name="Gyaltsen K."/>
            <person name="Hafez N."/>
            <person name="Hagos B."/>
            <person name="Hall J."/>
            <person name="Henson C."/>
            <person name="Hollinger A."/>
            <person name="Honan T."/>
            <person name="Huard M.D."/>
            <person name="Hughes L."/>
            <person name="Hurhula B."/>
            <person name="Husby M.E."/>
            <person name="Kamat A."/>
            <person name="Kanga B."/>
            <person name="Kashin S."/>
            <person name="Khazanovich D."/>
            <person name="Kisner P."/>
            <person name="Lance K."/>
            <person name="Lara M."/>
            <person name="Lee W."/>
            <person name="Lennon N."/>
            <person name="Letendre F."/>
            <person name="LeVine R."/>
            <person name="Lipovsky A."/>
            <person name="Liu X."/>
            <person name="Liu J."/>
            <person name="Liu S."/>
            <person name="Lokyitsang T."/>
            <person name="Lokyitsang Y."/>
            <person name="Lubonja R."/>
            <person name="Lui A."/>
            <person name="MacDonald P."/>
            <person name="Magnisalis V."/>
            <person name="Maru K."/>
            <person name="Matthews C."/>
            <person name="McCusker W."/>
            <person name="McDonough S."/>
            <person name="Mehta T."/>
            <person name="Meldrim J."/>
            <person name="Meneus L."/>
            <person name="Mihai O."/>
            <person name="Mihalev A."/>
            <person name="Mihova T."/>
            <person name="Mittelman R."/>
            <person name="Mlenga V."/>
            <person name="Montmayeur A."/>
            <person name="Mulrain L."/>
            <person name="Navidi A."/>
            <person name="Naylor J."/>
            <person name="Negash T."/>
            <person name="Nguyen T."/>
            <person name="Nguyen N."/>
            <person name="Nicol R."/>
            <person name="Norbu C."/>
            <person name="Norbu N."/>
            <person name="Novod N."/>
            <person name="O'Neill B."/>
            <person name="Osman S."/>
            <person name="Markiewicz E."/>
            <person name="Oyono O.L."/>
            <person name="Patti C."/>
            <person name="Phunkhang P."/>
            <person name="Pierre F."/>
            <person name="Priest M."/>
            <person name="Raghuraman S."/>
            <person name="Rege F."/>
            <person name="Reyes R."/>
            <person name="Rise C."/>
            <person name="Rogov P."/>
            <person name="Ross K."/>
            <person name="Ryan E."/>
            <person name="Settipalli S."/>
            <person name="Shea T."/>
            <person name="Sherpa N."/>
            <person name="Shi L."/>
            <person name="Shih D."/>
            <person name="Sparrow T."/>
            <person name="Spaulding J."/>
            <person name="Stalker J."/>
            <person name="Stange-Thomann N."/>
            <person name="Stavropoulos S."/>
            <person name="Stone C."/>
            <person name="Strader C."/>
            <person name="Tesfaye S."/>
            <person name="Thomson T."/>
            <person name="Thoulutsang Y."/>
            <person name="Thoulutsang D."/>
            <person name="Topham K."/>
            <person name="Topping I."/>
            <person name="Tsamla T."/>
            <person name="Vassiliev H."/>
            <person name="Vo A."/>
            <person name="Wangchuk T."/>
            <person name="Wangdi T."/>
            <person name="Weiand M."/>
            <person name="Wilkinson J."/>
            <person name="Wilson A."/>
            <person name="Yadav S."/>
            <person name="Young G."/>
            <person name="Yu Q."/>
            <person name="Zembek L."/>
            <person name="Zhong D."/>
            <person name="Zimmer A."/>
            <person name="Zwirko Z."/>
            <person name="Jaffe D.B."/>
            <person name="Alvarez P."/>
            <person name="Brockman W."/>
            <person name="Butler J."/>
            <person name="Chin C."/>
            <person name="Gnerre S."/>
            <person name="Grabherr M."/>
            <person name="Kleber M."/>
            <person name="Mauceli E."/>
            <person name="MacCallum I."/>
        </authorList>
    </citation>
    <scope>NUCLEOTIDE SEQUENCE [LARGE SCALE GENOMIC DNA]</scope>
    <source>
        <strain evidence="1 2">TSC#14021-0224.01</strain>
    </source>
</reference>
<dbReference type="EMBL" id="CH954181">
    <property type="protein sequence ID" value="EDV49085.1"/>
    <property type="molecule type" value="Genomic_DNA"/>
</dbReference>
<gene>
    <name evidence="1" type="primary">Dere\GG20234</name>
    <name evidence="1" type="ORF">Dere_GG20234</name>
</gene>
<dbReference type="OrthoDB" id="8067224at2759"/>
<dbReference type="GO" id="GO:0005634">
    <property type="term" value="C:nucleus"/>
    <property type="evidence" value="ECO:0007669"/>
    <property type="project" value="InterPro"/>
</dbReference>
<sequence length="107" mass="12249">MLQTNRVLQKEQAELFAIQKKLDRVLPVIQEALNSLKVEELHLKSQVVGQQNSKTECTPARDSLHIDLTMEQSPITTVMESHLINSQQIDLDFTSQISRFEEEVDSD</sequence>
<proteinExistence type="predicted"/>
<dbReference type="GO" id="GO:0006384">
    <property type="term" value="P:transcription initiation at RNA polymerase III promoter"/>
    <property type="evidence" value="ECO:0007669"/>
    <property type="project" value="InterPro"/>
</dbReference>
<dbReference type="GO" id="GO:0006366">
    <property type="term" value="P:transcription by RNA polymerase II"/>
    <property type="evidence" value="ECO:0007669"/>
    <property type="project" value="InterPro"/>
</dbReference>
<accession>B3P3X9</accession>